<dbReference type="WBParaSite" id="ACRNAN_scaffold1855.g24120.t1">
    <property type="protein sequence ID" value="ACRNAN_scaffold1855.g24120.t1"/>
    <property type="gene ID" value="ACRNAN_scaffold1855.g24120"/>
</dbReference>
<organism evidence="9 10">
    <name type="scientific">Acrobeloides nanus</name>
    <dbReference type="NCBI Taxonomy" id="290746"/>
    <lineage>
        <taxon>Eukaryota</taxon>
        <taxon>Metazoa</taxon>
        <taxon>Ecdysozoa</taxon>
        <taxon>Nematoda</taxon>
        <taxon>Chromadorea</taxon>
        <taxon>Rhabditida</taxon>
        <taxon>Tylenchina</taxon>
        <taxon>Cephalobomorpha</taxon>
        <taxon>Cephaloboidea</taxon>
        <taxon>Cephalobidae</taxon>
        <taxon>Acrobeloides</taxon>
    </lineage>
</organism>
<evidence type="ECO:0000313" key="9">
    <source>
        <dbReference type="Proteomes" id="UP000887540"/>
    </source>
</evidence>
<dbReference type="InterPro" id="IPR003598">
    <property type="entry name" value="Ig_sub2"/>
</dbReference>
<dbReference type="SMART" id="SM00408">
    <property type="entry name" value="IGc2"/>
    <property type="match status" value="1"/>
</dbReference>
<dbReference type="Pfam" id="PF13927">
    <property type="entry name" value="Ig_3"/>
    <property type="match status" value="1"/>
</dbReference>
<comment type="subcellular location">
    <subcellularLocation>
        <location evidence="1">Membrane</location>
        <topology evidence="1">Single-pass type I membrane protein</topology>
    </subcellularLocation>
</comment>
<keyword evidence="7" id="KW-0732">Signal</keyword>
<feature type="transmembrane region" description="Helical" evidence="6">
    <location>
        <begin position="260"/>
        <end position="284"/>
    </location>
</feature>
<dbReference type="CDD" id="cd00096">
    <property type="entry name" value="Ig"/>
    <property type="match status" value="1"/>
</dbReference>
<dbReference type="InterPro" id="IPR036179">
    <property type="entry name" value="Ig-like_dom_sf"/>
</dbReference>
<keyword evidence="6" id="KW-1133">Transmembrane helix</keyword>
<keyword evidence="3" id="KW-1015">Disulfide bond</keyword>
<evidence type="ECO:0000259" key="8">
    <source>
        <dbReference type="PROSITE" id="PS50835"/>
    </source>
</evidence>
<feature type="domain" description="Ig-like" evidence="8">
    <location>
        <begin position="159"/>
        <end position="248"/>
    </location>
</feature>
<evidence type="ECO:0000256" key="7">
    <source>
        <dbReference type="SAM" id="SignalP"/>
    </source>
</evidence>
<evidence type="ECO:0000256" key="1">
    <source>
        <dbReference type="ARBA" id="ARBA00004479"/>
    </source>
</evidence>
<feature type="chain" id="PRO_5037678992" evidence="7">
    <location>
        <begin position="26"/>
        <end position="320"/>
    </location>
</feature>
<dbReference type="SUPFAM" id="SSF48726">
    <property type="entry name" value="Immunoglobulin"/>
    <property type="match status" value="1"/>
</dbReference>
<evidence type="ECO:0000256" key="5">
    <source>
        <dbReference type="ARBA" id="ARBA00023319"/>
    </source>
</evidence>
<evidence type="ECO:0000256" key="3">
    <source>
        <dbReference type="ARBA" id="ARBA00023157"/>
    </source>
</evidence>
<dbReference type="InterPro" id="IPR058814">
    <property type="entry name" value="ZIG1/7_N"/>
</dbReference>
<dbReference type="GO" id="GO:0050839">
    <property type="term" value="F:cell adhesion molecule binding"/>
    <property type="evidence" value="ECO:0007669"/>
    <property type="project" value="TreeGrafter"/>
</dbReference>
<evidence type="ECO:0000256" key="6">
    <source>
        <dbReference type="SAM" id="Phobius"/>
    </source>
</evidence>
<sequence>MNQLSFLSFLIFSIFFLLLFANCQGARPYAQGNLHITLDVKNGKSSEHHILKGSATNLWCQATLNGHTTLPIRNSYFQNTNTKRTYIAGHEDGRVGIVHGNRTYLHFSEETSIDEAGKYVCVMETENDWKIHGNLFVYLRPVFQTNGSLKLDVEDEEHPFQITASAAKFSRGETAVLGCPAIGYPPPTIIWYKGDSETPLDLESSEHYEFRGNELIIHDVNDRDEGLYRCVAWNNFSTLVDGPSYRFTATLDQNLWVSSYLSWLIPLLVILIILVLLFIIIYACRAWKQYKQQYNVAEKEKSLRVAEEQRLKDQYDEEDD</sequence>
<name>A0A914D5V9_9BILA</name>
<dbReference type="PROSITE" id="PS50835">
    <property type="entry name" value="IG_LIKE"/>
    <property type="match status" value="1"/>
</dbReference>
<evidence type="ECO:0000313" key="10">
    <source>
        <dbReference type="WBParaSite" id="ACRNAN_scaffold1855.g24120.t1"/>
    </source>
</evidence>
<dbReference type="Gene3D" id="2.60.40.10">
    <property type="entry name" value="Immunoglobulins"/>
    <property type="match status" value="1"/>
</dbReference>
<proteinExistence type="predicted"/>
<dbReference type="AlphaFoldDB" id="A0A914D5V9"/>
<feature type="signal peptide" evidence="7">
    <location>
        <begin position="1"/>
        <end position="25"/>
    </location>
</feature>
<accession>A0A914D5V9</accession>
<dbReference type="Proteomes" id="UP000887540">
    <property type="component" value="Unplaced"/>
</dbReference>
<evidence type="ECO:0000256" key="2">
    <source>
        <dbReference type="ARBA" id="ARBA00023136"/>
    </source>
</evidence>
<dbReference type="PANTHER" id="PTHR11640">
    <property type="entry name" value="NEPHRIN"/>
    <property type="match status" value="1"/>
</dbReference>
<keyword evidence="2 6" id="KW-0472">Membrane</keyword>
<dbReference type="InterPro" id="IPR003599">
    <property type="entry name" value="Ig_sub"/>
</dbReference>
<keyword evidence="9" id="KW-1185">Reference proteome</keyword>
<dbReference type="InterPro" id="IPR013783">
    <property type="entry name" value="Ig-like_fold"/>
</dbReference>
<dbReference type="PANTHER" id="PTHR11640:SF31">
    <property type="entry name" value="IRREGULAR CHIASM C-ROUGHEST PROTEIN-RELATED"/>
    <property type="match status" value="1"/>
</dbReference>
<reference evidence="10" key="1">
    <citation type="submission" date="2022-11" db="UniProtKB">
        <authorList>
            <consortium name="WormBaseParasite"/>
        </authorList>
    </citation>
    <scope>IDENTIFICATION</scope>
</reference>
<protein>
    <submittedName>
        <fullName evidence="10">Ig-like domain-containing protein</fullName>
    </submittedName>
</protein>
<dbReference type="GO" id="GO:0005886">
    <property type="term" value="C:plasma membrane"/>
    <property type="evidence" value="ECO:0007669"/>
    <property type="project" value="TreeGrafter"/>
</dbReference>
<keyword evidence="5" id="KW-0393">Immunoglobulin domain</keyword>
<keyword evidence="4" id="KW-0325">Glycoprotein</keyword>
<evidence type="ECO:0000256" key="4">
    <source>
        <dbReference type="ARBA" id="ARBA00023180"/>
    </source>
</evidence>
<dbReference type="GO" id="GO:0098609">
    <property type="term" value="P:cell-cell adhesion"/>
    <property type="evidence" value="ECO:0007669"/>
    <property type="project" value="TreeGrafter"/>
</dbReference>
<dbReference type="SMART" id="SM00409">
    <property type="entry name" value="IG"/>
    <property type="match status" value="2"/>
</dbReference>
<dbReference type="Pfam" id="PF26428">
    <property type="entry name" value="Zwei_Ig_N"/>
    <property type="match status" value="1"/>
</dbReference>
<dbReference type="InterPro" id="IPR051275">
    <property type="entry name" value="Cell_adhesion_signaling"/>
</dbReference>
<dbReference type="InterPro" id="IPR007110">
    <property type="entry name" value="Ig-like_dom"/>
</dbReference>
<keyword evidence="6" id="KW-0812">Transmembrane</keyword>
<dbReference type="GO" id="GO:0005911">
    <property type="term" value="C:cell-cell junction"/>
    <property type="evidence" value="ECO:0007669"/>
    <property type="project" value="TreeGrafter"/>
</dbReference>